<gene>
    <name evidence="4" type="ORF">PX52LOC_00927</name>
</gene>
<feature type="compositionally biased region" description="Basic residues" evidence="2">
    <location>
        <begin position="270"/>
        <end position="282"/>
    </location>
</feature>
<protein>
    <submittedName>
        <fullName evidence="4">Retaining glycoside hydrolase</fullName>
    </submittedName>
</protein>
<dbReference type="InterPro" id="IPR006104">
    <property type="entry name" value="Glyco_hydro_2_N"/>
</dbReference>
<feature type="region of interest" description="Disordered" evidence="2">
    <location>
        <begin position="250"/>
        <end position="289"/>
    </location>
</feature>
<dbReference type="EMBL" id="CP042425">
    <property type="protein sequence ID" value="QEL14064.1"/>
    <property type="molecule type" value="Genomic_DNA"/>
</dbReference>
<evidence type="ECO:0000256" key="2">
    <source>
        <dbReference type="SAM" id="MobiDB-lite"/>
    </source>
</evidence>
<proteinExistence type="inferred from homology"/>
<dbReference type="GO" id="GO:0004566">
    <property type="term" value="F:beta-glucuronidase activity"/>
    <property type="evidence" value="ECO:0007669"/>
    <property type="project" value="TreeGrafter"/>
</dbReference>
<evidence type="ECO:0000313" key="4">
    <source>
        <dbReference type="EMBL" id="QEL14064.1"/>
    </source>
</evidence>
<dbReference type="GO" id="GO:0019391">
    <property type="term" value="P:glucuronoside catabolic process"/>
    <property type="evidence" value="ECO:0007669"/>
    <property type="project" value="TreeGrafter"/>
</dbReference>
<dbReference type="KEGG" id="lrs:PX52LOC_00927"/>
<dbReference type="PANTHER" id="PTHR10066">
    <property type="entry name" value="BETA-GLUCURONIDASE"/>
    <property type="match status" value="1"/>
</dbReference>
<dbReference type="GO" id="GO:0030246">
    <property type="term" value="F:carbohydrate binding"/>
    <property type="evidence" value="ECO:0007669"/>
    <property type="project" value="TreeGrafter"/>
</dbReference>
<comment type="similarity">
    <text evidence="1">Belongs to the glycosyl hydrolase 2 family.</text>
</comment>
<dbReference type="SUPFAM" id="SSF49785">
    <property type="entry name" value="Galactose-binding domain-like"/>
    <property type="match status" value="1"/>
</dbReference>
<evidence type="ECO:0000313" key="5">
    <source>
        <dbReference type="Proteomes" id="UP000324974"/>
    </source>
</evidence>
<dbReference type="InterPro" id="IPR008979">
    <property type="entry name" value="Galactose-bd-like_sf"/>
</dbReference>
<dbReference type="GO" id="GO:0005975">
    <property type="term" value="P:carbohydrate metabolic process"/>
    <property type="evidence" value="ECO:0007669"/>
    <property type="project" value="InterPro"/>
</dbReference>
<dbReference type="Proteomes" id="UP000324974">
    <property type="component" value="Chromosome"/>
</dbReference>
<evidence type="ECO:0000256" key="1">
    <source>
        <dbReference type="ARBA" id="ARBA00007401"/>
    </source>
</evidence>
<dbReference type="Gene3D" id="2.60.120.260">
    <property type="entry name" value="Galactose-binding domain-like"/>
    <property type="match status" value="1"/>
</dbReference>
<keyword evidence="5" id="KW-1185">Reference proteome</keyword>
<name>A0A5C1AAC4_9BACT</name>
<organism evidence="4 5">
    <name type="scientific">Limnoglobus roseus</name>
    <dbReference type="NCBI Taxonomy" id="2598579"/>
    <lineage>
        <taxon>Bacteria</taxon>
        <taxon>Pseudomonadati</taxon>
        <taxon>Planctomycetota</taxon>
        <taxon>Planctomycetia</taxon>
        <taxon>Gemmatales</taxon>
        <taxon>Gemmataceae</taxon>
        <taxon>Limnoglobus</taxon>
    </lineage>
</organism>
<keyword evidence="4" id="KW-0378">Hydrolase</keyword>
<dbReference type="PANTHER" id="PTHR10066:SF67">
    <property type="entry name" value="BETA-GLUCURONIDASE"/>
    <property type="match status" value="1"/>
</dbReference>
<evidence type="ECO:0000259" key="3">
    <source>
        <dbReference type="Pfam" id="PF02837"/>
    </source>
</evidence>
<reference evidence="5" key="1">
    <citation type="submission" date="2019-08" db="EMBL/GenBank/DDBJ databases">
        <title>Limnoglobus roseus gen. nov., sp. nov., a novel freshwater planctomycete with a giant genome from the family Gemmataceae.</title>
        <authorList>
            <person name="Kulichevskaya I.S."/>
            <person name="Naumoff D.G."/>
            <person name="Miroshnikov K."/>
            <person name="Ivanova A."/>
            <person name="Philippov D.A."/>
            <person name="Hakobyan A."/>
            <person name="Rijpstra I.C."/>
            <person name="Sinninghe Damste J.S."/>
            <person name="Liesack W."/>
            <person name="Dedysh S.N."/>
        </authorList>
    </citation>
    <scope>NUCLEOTIDE SEQUENCE [LARGE SCALE GENOMIC DNA]</scope>
    <source>
        <strain evidence="5">PX52</strain>
    </source>
</reference>
<dbReference type="Pfam" id="PF02837">
    <property type="entry name" value="Glyco_hydro_2_N"/>
    <property type="match status" value="1"/>
</dbReference>
<dbReference type="AlphaFoldDB" id="A0A5C1AAC4"/>
<sequence length="289" mass="31725">MLSLQQNQLRNLLDTSGIWQFQLDPKEEGEAKGWAQALPAPRLIPVPCSWNDLFDDARDYLGLAWYRHEVFVPSGWRSQRVFLRIGSANYAAKVWVNGAVVAEHSGGHQPFVADVSDRLVWDRKNVIAITVENKQLLDRVPPGPGPGGGEVAGVLGGFPLTKYDFFPYAGLHRPVVLFSVPAAGHIDDVTVVTTIDGKDGVVKVVVAAGDYPGTGKVSLNGVDADLTFRVGIAEAAVRVPAARFWGPRAPAPLPADGYPHRRREGDRLLHPRRRHPHRRGLRRPTAAQR</sequence>
<accession>A0A5C1AAC4</accession>
<dbReference type="OrthoDB" id="9801077at2"/>
<feature type="domain" description="Glycosyl hydrolases family 2 sugar binding" evidence="3">
    <location>
        <begin position="16"/>
        <end position="181"/>
    </location>
</feature>